<evidence type="ECO:0000256" key="1">
    <source>
        <dbReference type="PROSITE-ProRule" id="PRU00288"/>
    </source>
</evidence>
<evidence type="ECO:0000259" key="3">
    <source>
        <dbReference type="PROSITE" id="PS50115"/>
    </source>
</evidence>
<dbReference type="GeneID" id="20526218"/>
<dbReference type="CDD" id="cd06093">
    <property type="entry name" value="PX_domain"/>
    <property type="match status" value="1"/>
</dbReference>
<evidence type="ECO:0000313" key="6">
    <source>
        <dbReference type="Proteomes" id="UP000030693"/>
    </source>
</evidence>
<dbReference type="InterPro" id="IPR051718">
    <property type="entry name" value="ARF_GTPase-activating"/>
</dbReference>
<dbReference type="InterPro" id="IPR001683">
    <property type="entry name" value="PX_dom"/>
</dbReference>
<feature type="compositionally biased region" description="Low complexity" evidence="2">
    <location>
        <begin position="379"/>
        <end position="388"/>
    </location>
</feature>
<feature type="region of interest" description="Disordered" evidence="2">
    <location>
        <begin position="265"/>
        <end position="293"/>
    </location>
</feature>
<dbReference type="SMART" id="SM00105">
    <property type="entry name" value="ArfGap"/>
    <property type="match status" value="1"/>
</dbReference>
<dbReference type="GO" id="GO:0035091">
    <property type="term" value="F:phosphatidylinositol binding"/>
    <property type="evidence" value="ECO:0007669"/>
    <property type="project" value="InterPro"/>
</dbReference>
<accession>A0A058ZCE8</accession>
<dbReference type="GO" id="GO:0005737">
    <property type="term" value="C:cytoplasm"/>
    <property type="evidence" value="ECO:0007669"/>
    <property type="project" value="TreeGrafter"/>
</dbReference>
<dbReference type="STRING" id="691883.A0A058ZCE8"/>
<dbReference type="PRINTS" id="PR00405">
    <property type="entry name" value="REVINTRACTNG"/>
</dbReference>
<dbReference type="InterPro" id="IPR038508">
    <property type="entry name" value="ArfGAP_dom_sf"/>
</dbReference>
<sequence>MPARVAAGVKMSPHRVRAPPGRLQSLAAAPSPRPPLPSYHLLPLLAPPPPFSLPVPGPRHTSCPMSAAAAAPPIASAASPGAAPDGTPLLPCGLSEQQLTRLAEADAREALNTVLAADPFNTRCADCHAGVGPFPSARSRHFYPATISPTEAALRRLAGPDDHRGAPPRWVSVTFGTVLCTRCAGIHRSIGVDVTRVRGLDLDTWDQASITQLARHGGNTRVNTRLLALAPSGAWSLPENVSYHAMHKWTLLKYKHLAFSARIAPEPSRKVPPPRSRSTSSFDSERELEYEDLPPAACEGTSSYFVEIAVSDPRTLMANEALEEDLHTVVVATGGGSSAIGPSRSASTASEASVCSDISAVTEGASSPEGGAEDRRDTPGGASSAASPDSPPTPSKRRLNPVSSENFTTYLISITTNMPAVASLSGDRELEAGPSFDVHSPPVVTMLFRKRYSDFRAFRRALVEEIASGALKISDETTTTRADLDKLIDRIPTLPGRTIFAPSERFNETVIEKRRKAFSSLLNHIAAGGVAWWCLASVRDFLAHA</sequence>
<dbReference type="AlphaFoldDB" id="A0A058ZCE8"/>
<dbReference type="SUPFAM" id="SSF64268">
    <property type="entry name" value="PX domain"/>
    <property type="match status" value="1"/>
</dbReference>
<dbReference type="PROSITE" id="PS50195">
    <property type="entry name" value="PX"/>
    <property type="match status" value="1"/>
</dbReference>
<dbReference type="OrthoDB" id="983479at2759"/>
<dbReference type="PANTHER" id="PTHR45705:SF1">
    <property type="entry name" value="FI20236P1"/>
    <property type="match status" value="1"/>
</dbReference>
<dbReference type="eggNOG" id="KOG0703">
    <property type="taxonomic scope" value="Eukaryota"/>
</dbReference>
<dbReference type="Proteomes" id="UP000030693">
    <property type="component" value="Unassembled WGS sequence"/>
</dbReference>
<dbReference type="GO" id="GO:0008270">
    <property type="term" value="F:zinc ion binding"/>
    <property type="evidence" value="ECO:0007669"/>
    <property type="project" value="UniProtKB-KW"/>
</dbReference>
<dbReference type="Gene3D" id="1.10.220.150">
    <property type="entry name" value="Arf GTPase activating protein"/>
    <property type="match status" value="1"/>
</dbReference>
<evidence type="ECO:0000313" key="5">
    <source>
        <dbReference type="EMBL" id="KCV72085.1"/>
    </source>
</evidence>
<dbReference type="GO" id="GO:0005096">
    <property type="term" value="F:GTPase activator activity"/>
    <property type="evidence" value="ECO:0007669"/>
    <property type="project" value="InterPro"/>
</dbReference>
<keyword evidence="1" id="KW-0479">Metal-binding</keyword>
<keyword evidence="1" id="KW-0862">Zinc</keyword>
<dbReference type="PROSITE" id="PS50115">
    <property type="entry name" value="ARFGAP"/>
    <property type="match status" value="1"/>
</dbReference>
<name>A0A058ZCE8_FONAL</name>
<reference evidence="5" key="1">
    <citation type="submission" date="2013-04" db="EMBL/GenBank/DDBJ databases">
        <title>The Genome Sequence of Fonticula alba ATCC 38817.</title>
        <authorList>
            <consortium name="The Broad Institute Genomics Platform"/>
            <person name="Russ C."/>
            <person name="Cuomo C."/>
            <person name="Burger G."/>
            <person name="Gray M.W."/>
            <person name="Holland P.W.H."/>
            <person name="King N."/>
            <person name="Lang F.B.F."/>
            <person name="Roger A.J."/>
            <person name="Ruiz-Trillo I."/>
            <person name="Brown M."/>
            <person name="Walker B."/>
            <person name="Young S."/>
            <person name="Zeng Q."/>
            <person name="Gargeya S."/>
            <person name="Fitzgerald M."/>
            <person name="Haas B."/>
            <person name="Abouelleil A."/>
            <person name="Allen A.W."/>
            <person name="Alvarado L."/>
            <person name="Arachchi H.M."/>
            <person name="Berlin A.M."/>
            <person name="Chapman S.B."/>
            <person name="Gainer-Dewar J."/>
            <person name="Goldberg J."/>
            <person name="Griggs A."/>
            <person name="Gujja S."/>
            <person name="Hansen M."/>
            <person name="Howarth C."/>
            <person name="Imamovic A."/>
            <person name="Ireland A."/>
            <person name="Larimer J."/>
            <person name="McCowan C."/>
            <person name="Murphy C."/>
            <person name="Pearson M."/>
            <person name="Poon T.W."/>
            <person name="Priest M."/>
            <person name="Roberts A."/>
            <person name="Saif S."/>
            <person name="Shea T."/>
            <person name="Sisk P."/>
            <person name="Sykes S."/>
            <person name="Wortman J."/>
            <person name="Nusbaum C."/>
            <person name="Birren B."/>
        </authorList>
    </citation>
    <scope>NUCLEOTIDE SEQUENCE [LARGE SCALE GENOMIC DNA]</scope>
    <source>
        <strain evidence="5">ATCC 38817</strain>
    </source>
</reference>
<dbReference type="EMBL" id="KB932202">
    <property type="protein sequence ID" value="KCV72085.1"/>
    <property type="molecule type" value="Genomic_DNA"/>
</dbReference>
<feature type="domain" description="Arf-GAP" evidence="3">
    <location>
        <begin position="108"/>
        <end position="270"/>
    </location>
</feature>
<keyword evidence="1" id="KW-0863">Zinc-finger</keyword>
<keyword evidence="6" id="KW-1185">Reference proteome</keyword>
<gene>
    <name evidence="5" type="ORF">H696_01493</name>
</gene>
<dbReference type="SUPFAM" id="SSF57863">
    <property type="entry name" value="ArfGap/RecO-like zinc finger"/>
    <property type="match status" value="1"/>
</dbReference>
<feature type="region of interest" description="Disordered" evidence="2">
    <location>
        <begin position="357"/>
        <end position="402"/>
    </location>
</feature>
<dbReference type="InterPro" id="IPR037278">
    <property type="entry name" value="ARFGAP/RecO"/>
</dbReference>
<dbReference type="RefSeq" id="XP_009493663.1">
    <property type="nucleotide sequence ID" value="XM_009495388.1"/>
</dbReference>
<feature type="domain" description="PX" evidence="4">
    <location>
        <begin position="388"/>
        <end position="545"/>
    </location>
</feature>
<evidence type="ECO:0000259" key="4">
    <source>
        <dbReference type="PROSITE" id="PS50195"/>
    </source>
</evidence>
<dbReference type="InterPro" id="IPR001164">
    <property type="entry name" value="ArfGAP_dom"/>
</dbReference>
<evidence type="ECO:0000256" key="2">
    <source>
        <dbReference type="SAM" id="MobiDB-lite"/>
    </source>
</evidence>
<evidence type="ECO:0008006" key="7">
    <source>
        <dbReference type="Google" id="ProtNLM"/>
    </source>
</evidence>
<dbReference type="PANTHER" id="PTHR45705">
    <property type="entry name" value="FI20236P1"/>
    <property type="match status" value="1"/>
</dbReference>
<dbReference type="Gene3D" id="3.30.1520.10">
    <property type="entry name" value="Phox-like domain"/>
    <property type="match status" value="1"/>
</dbReference>
<proteinExistence type="predicted"/>
<dbReference type="Pfam" id="PF00787">
    <property type="entry name" value="PX"/>
    <property type="match status" value="1"/>
</dbReference>
<dbReference type="InterPro" id="IPR036871">
    <property type="entry name" value="PX_dom_sf"/>
</dbReference>
<organism evidence="5">
    <name type="scientific">Fonticula alba</name>
    <name type="common">Slime mold</name>
    <dbReference type="NCBI Taxonomy" id="691883"/>
    <lineage>
        <taxon>Eukaryota</taxon>
        <taxon>Rotosphaerida</taxon>
        <taxon>Fonticulaceae</taxon>
        <taxon>Fonticula</taxon>
    </lineage>
</organism>
<dbReference type="Pfam" id="PF01412">
    <property type="entry name" value="ArfGap"/>
    <property type="match status" value="1"/>
</dbReference>
<protein>
    <recommendedName>
        <fullName evidence="7">Arf-GAP domain-containing protein</fullName>
    </recommendedName>
</protein>